<dbReference type="AlphaFoldDB" id="A0A1I5MCC2"/>
<dbReference type="EMBL" id="FOXB01000005">
    <property type="protein sequence ID" value="SFP07205.1"/>
    <property type="molecule type" value="Genomic_DNA"/>
</dbReference>
<evidence type="ECO:0000313" key="8">
    <source>
        <dbReference type="EMBL" id="SFP07205.1"/>
    </source>
</evidence>
<dbReference type="OrthoDB" id="5353330at2"/>
<dbReference type="GO" id="GO:0032993">
    <property type="term" value="C:protein-DNA complex"/>
    <property type="evidence" value="ECO:0007669"/>
    <property type="project" value="TreeGrafter"/>
</dbReference>
<dbReference type="CDD" id="cd17536">
    <property type="entry name" value="REC_YesN-like"/>
    <property type="match status" value="1"/>
</dbReference>
<gene>
    <name evidence="8" type="ORF">SAMN05216234_105110</name>
</gene>
<proteinExistence type="predicted"/>
<keyword evidence="5" id="KW-0804">Transcription</keyword>
<keyword evidence="1 6" id="KW-0597">Phosphoprotein</keyword>
<dbReference type="Gene3D" id="3.40.50.2300">
    <property type="match status" value="1"/>
</dbReference>
<protein>
    <submittedName>
        <fullName evidence="8">Transcriptional regulatory protein, C terminal</fullName>
    </submittedName>
</protein>
<keyword evidence="2" id="KW-0902">Two-component regulatory system</keyword>
<keyword evidence="9" id="KW-1185">Reference proteome</keyword>
<dbReference type="STRING" id="223786.SAMN05216234_105110"/>
<keyword evidence="3" id="KW-0805">Transcription regulation</keyword>
<dbReference type="PANTHER" id="PTHR48111">
    <property type="entry name" value="REGULATOR OF RPOS"/>
    <property type="match status" value="1"/>
</dbReference>
<evidence type="ECO:0000256" key="6">
    <source>
        <dbReference type="PROSITE-ProRule" id="PRU00169"/>
    </source>
</evidence>
<feature type="modified residue" description="4-aspartylphosphate" evidence="6">
    <location>
        <position position="57"/>
    </location>
</feature>
<dbReference type="GO" id="GO:0005829">
    <property type="term" value="C:cytosol"/>
    <property type="evidence" value="ECO:0007669"/>
    <property type="project" value="TreeGrafter"/>
</dbReference>
<dbReference type="InterPro" id="IPR001789">
    <property type="entry name" value="Sig_transdc_resp-reg_receiver"/>
</dbReference>
<dbReference type="SUPFAM" id="SSF52172">
    <property type="entry name" value="CheY-like"/>
    <property type="match status" value="1"/>
</dbReference>
<dbReference type="PROSITE" id="PS50110">
    <property type="entry name" value="RESPONSE_REGULATORY"/>
    <property type="match status" value="1"/>
</dbReference>
<feature type="domain" description="Response regulatory" evidence="7">
    <location>
        <begin position="8"/>
        <end position="122"/>
    </location>
</feature>
<dbReference type="RefSeq" id="WP_092911119.1">
    <property type="nucleotide sequence ID" value="NZ_FOXB01000005.1"/>
</dbReference>
<organism evidence="8 9">
    <name type="scientific">Hydrogenimonas thermophila</name>
    <dbReference type="NCBI Taxonomy" id="223786"/>
    <lineage>
        <taxon>Bacteria</taxon>
        <taxon>Pseudomonadati</taxon>
        <taxon>Campylobacterota</taxon>
        <taxon>Epsilonproteobacteria</taxon>
        <taxon>Campylobacterales</taxon>
        <taxon>Hydrogenimonadaceae</taxon>
        <taxon>Hydrogenimonas</taxon>
    </lineage>
</organism>
<sequence>MNQKKGYTVLFAEDEEIIRKAYLNFLSYYFENVIVAEDGKEAFELYKKYNPDLVITDIVMPKIDGLTLIKMIRQNDDITRTILLTAYSEQEQLLKATELNITKYLIKPVRKQAFKEALDRAISQLEKINDSILSLIGNFSFHKKDQLLMYNGEPIPLSRNEQLFISILTSEPTCFFPIAKISEQFYLRYNKDLSNDAIKSLIKRLKKKLPDKLIENRFGMGYRILK</sequence>
<dbReference type="GO" id="GO:0000156">
    <property type="term" value="F:phosphorelay response regulator activity"/>
    <property type="evidence" value="ECO:0007669"/>
    <property type="project" value="TreeGrafter"/>
</dbReference>
<dbReference type="SMART" id="SM00862">
    <property type="entry name" value="Trans_reg_C"/>
    <property type="match status" value="1"/>
</dbReference>
<evidence type="ECO:0000256" key="2">
    <source>
        <dbReference type="ARBA" id="ARBA00023012"/>
    </source>
</evidence>
<keyword evidence="4" id="KW-0238">DNA-binding</keyword>
<dbReference type="InterPro" id="IPR011006">
    <property type="entry name" value="CheY-like_superfamily"/>
</dbReference>
<reference evidence="8 9" key="1">
    <citation type="submission" date="2016-10" db="EMBL/GenBank/DDBJ databases">
        <authorList>
            <person name="de Groot N.N."/>
        </authorList>
    </citation>
    <scope>NUCLEOTIDE SEQUENCE [LARGE SCALE GENOMIC DNA]</scope>
    <source>
        <strain evidence="8 9">EP1-55-1</strain>
    </source>
</reference>
<name>A0A1I5MCC2_9BACT</name>
<dbReference type="Pfam" id="PF00072">
    <property type="entry name" value="Response_reg"/>
    <property type="match status" value="1"/>
</dbReference>
<evidence type="ECO:0000256" key="3">
    <source>
        <dbReference type="ARBA" id="ARBA00023015"/>
    </source>
</evidence>
<dbReference type="InterPro" id="IPR001867">
    <property type="entry name" value="OmpR/PhoB-type_DNA-bd"/>
</dbReference>
<evidence type="ECO:0000259" key="7">
    <source>
        <dbReference type="PROSITE" id="PS50110"/>
    </source>
</evidence>
<dbReference type="SMART" id="SM00448">
    <property type="entry name" value="REC"/>
    <property type="match status" value="1"/>
</dbReference>
<dbReference type="Gene3D" id="1.10.10.10">
    <property type="entry name" value="Winged helix-like DNA-binding domain superfamily/Winged helix DNA-binding domain"/>
    <property type="match status" value="1"/>
</dbReference>
<dbReference type="InterPro" id="IPR036388">
    <property type="entry name" value="WH-like_DNA-bd_sf"/>
</dbReference>
<dbReference type="GO" id="GO:0000976">
    <property type="term" value="F:transcription cis-regulatory region binding"/>
    <property type="evidence" value="ECO:0007669"/>
    <property type="project" value="TreeGrafter"/>
</dbReference>
<accession>A0A1I5MCC2</accession>
<dbReference type="Proteomes" id="UP000199227">
    <property type="component" value="Unassembled WGS sequence"/>
</dbReference>
<dbReference type="GO" id="GO:0006355">
    <property type="term" value="P:regulation of DNA-templated transcription"/>
    <property type="evidence" value="ECO:0007669"/>
    <property type="project" value="InterPro"/>
</dbReference>
<evidence type="ECO:0000256" key="1">
    <source>
        <dbReference type="ARBA" id="ARBA00022553"/>
    </source>
</evidence>
<evidence type="ECO:0000256" key="4">
    <source>
        <dbReference type="ARBA" id="ARBA00023125"/>
    </source>
</evidence>
<dbReference type="InterPro" id="IPR016032">
    <property type="entry name" value="Sig_transdc_resp-reg_C-effctor"/>
</dbReference>
<evidence type="ECO:0000256" key="5">
    <source>
        <dbReference type="ARBA" id="ARBA00023163"/>
    </source>
</evidence>
<dbReference type="PANTHER" id="PTHR48111:SF1">
    <property type="entry name" value="TWO-COMPONENT RESPONSE REGULATOR ORR33"/>
    <property type="match status" value="1"/>
</dbReference>
<evidence type="ECO:0000313" key="9">
    <source>
        <dbReference type="Proteomes" id="UP000199227"/>
    </source>
</evidence>
<dbReference type="InterPro" id="IPR039420">
    <property type="entry name" value="WalR-like"/>
</dbReference>
<dbReference type="SUPFAM" id="SSF46894">
    <property type="entry name" value="C-terminal effector domain of the bipartite response regulators"/>
    <property type="match status" value="1"/>
</dbReference>